<evidence type="ECO:0000313" key="1">
    <source>
        <dbReference type="EMBL" id="MCD9559691.1"/>
    </source>
</evidence>
<gene>
    <name evidence="1" type="ORF">HAX54_017852</name>
</gene>
<reference evidence="1 2" key="1">
    <citation type="journal article" date="2021" name="BMC Genomics">
        <title>Datura genome reveals duplications of psychoactive alkaloid biosynthetic genes and high mutation rate following tissue culture.</title>
        <authorList>
            <person name="Rajewski A."/>
            <person name="Carter-House D."/>
            <person name="Stajich J."/>
            <person name="Litt A."/>
        </authorList>
    </citation>
    <scope>NUCLEOTIDE SEQUENCE [LARGE SCALE GENOMIC DNA]</scope>
    <source>
        <strain evidence="1">AR-01</strain>
    </source>
</reference>
<keyword evidence="2" id="KW-1185">Reference proteome</keyword>
<organism evidence="1 2">
    <name type="scientific">Datura stramonium</name>
    <name type="common">Jimsonweed</name>
    <name type="synonym">Common thornapple</name>
    <dbReference type="NCBI Taxonomy" id="4076"/>
    <lineage>
        <taxon>Eukaryota</taxon>
        <taxon>Viridiplantae</taxon>
        <taxon>Streptophyta</taxon>
        <taxon>Embryophyta</taxon>
        <taxon>Tracheophyta</taxon>
        <taxon>Spermatophyta</taxon>
        <taxon>Magnoliopsida</taxon>
        <taxon>eudicotyledons</taxon>
        <taxon>Gunneridae</taxon>
        <taxon>Pentapetalae</taxon>
        <taxon>asterids</taxon>
        <taxon>lamiids</taxon>
        <taxon>Solanales</taxon>
        <taxon>Solanaceae</taxon>
        <taxon>Solanoideae</taxon>
        <taxon>Datureae</taxon>
        <taxon>Datura</taxon>
    </lineage>
</organism>
<dbReference type="Proteomes" id="UP000823775">
    <property type="component" value="Unassembled WGS sequence"/>
</dbReference>
<protein>
    <submittedName>
        <fullName evidence="1">Uncharacterized protein</fullName>
    </submittedName>
</protein>
<sequence>SCKDTGGNNNLPHGMISSRILKVIGIYLTKYPAKIISSTYDNRASASMGYVFSKGKWHKNVGFKPKLKMVIEEIPSRIDSSDSLNVSIDSPLKDAPKIKENLDTVVDDLHQIQTSLYQVASATANTGEE</sequence>
<name>A0ABS8UP76_DATST</name>
<evidence type="ECO:0000313" key="2">
    <source>
        <dbReference type="Proteomes" id="UP000823775"/>
    </source>
</evidence>
<comment type="caution">
    <text evidence="1">The sequence shown here is derived from an EMBL/GenBank/DDBJ whole genome shotgun (WGS) entry which is preliminary data.</text>
</comment>
<feature type="non-terminal residue" evidence="1">
    <location>
        <position position="1"/>
    </location>
</feature>
<dbReference type="EMBL" id="JACEIK010002191">
    <property type="protein sequence ID" value="MCD9559691.1"/>
    <property type="molecule type" value="Genomic_DNA"/>
</dbReference>
<proteinExistence type="predicted"/>
<accession>A0ABS8UP76</accession>